<organism evidence="1 2">
    <name type="scientific">Sclerotinia sclerotiorum (strain ATCC 18683 / 1980 / Ss-1)</name>
    <name type="common">White mold</name>
    <name type="synonym">Whetzelinia sclerotiorum</name>
    <dbReference type="NCBI Taxonomy" id="665079"/>
    <lineage>
        <taxon>Eukaryota</taxon>
        <taxon>Fungi</taxon>
        <taxon>Dikarya</taxon>
        <taxon>Ascomycota</taxon>
        <taxon>Pezizomycotina</taxon>
        <taxon>Leotiomycetes</taxon>
        <taxon>Helotiales</taxon>
        <taxon>Sclerotiniaceae</taxon>
        <taxon>Sclerotinia</taxon>
    </lineage>
</organism>
<gene>
    <name evidence="1" type="ORF">SS1G_01088</name>
</gene>
<dbReference type="Proteomes" id="UP000001312">
    <property type="component" value="Unassembled WGS sequence"/>
</dbReference>
<dbReference type="GeneID" id="5493697"/>
<proteinExistence type="predicted"/>
<dbReference type="InParanoid" id="A7E712"/>
<sequence>MAKETGSIGQYPVILIRVISKEDTMSWLEATR</sequence>
<name>A7E712_SCLS1</name>
<dbReference type="AlphaFoldDB" id="A7E712"/>
<evidence type="ECO:0000313" key="1">
    <source>
        <dbReference type="EMBL" id="EDN96164.1"/>
    </source>
</evidence>
<dbReference type="RefSeq" id="XP_001596896.1">
    <property type="nucleotide sequence ID" value="XM_001596846.1"/>
</dbReference>
<protein>
    <submittedName>
        <fullName evidence="1">Uncharacterized protein</fullName>
    </submittedName>
</protein>
<dbReference type="KEGG" id="ssl:SS1G_01088"/>
<keyword evidence="2" id="KW-1185">Reference proteome</keyword>
<accession>A7E712</accession>
<dbReference type="HOGENOM" id="CLU_3392527_0_0_1"/>
<evidence type="ECO:0000313" key="2">
    <source>
        <dbReference type="Proteomes" id="UP000001312"/>
    </source>
</evidence>
<reference evidence="2" key="1">
    <citation type="journal article" date="2011" name="PLoS Genet.">
        <title>Genomic analysis of the necrotrophic fungal pathogens Sclerotinia sclerotiorum and Botrytis cinerea.</title>
        <authorList>
            <person name="Amselem J."/>
            <person name="Cuomo C.A."/>
            <person name="van Kan J.A."/>
            <person name="Viaud M."/>
            <person name="Benito E.P."/>
            <person name="Couloux A."/>
            <person name="Coutinho P.M."/>
            <person name="de Vries R.P."/>
            <person name="Dyer P.S."/>
            <person name="Fillinger S."/>
            <person name="Fournier E."/>
            <person name="Gout L."/>
            <person name="Hahn M."/>
            <person name="Kohn L."/>
            <person name="Lapalu N."/>
            <person name="Plummer K.M."/>
            <person name="Pradier J.M."/>
            <person name="Quevillon E."/>
            <person name="Sharon A."/>
            <person name="Simon A."/>
            <person name="ten Have A."/>
            <person name="Tudzynski B."/>
            <person name="Tudzynski P."/>
            <person name="Wincker P."/>
            <person name="Andrew M."/>
            <person name="Anthouard V."/>
            <person name="Beever R.E."/>
            <person name="Beffa R."/>
            <person name="Benoit I."/>
            <person name="Bouzid O."/>
            <person name="Brault B."/>
            <person name="Chen Z."/>
            <person name="Choquer M."/>
            <person name="Collemare J."/>
            <person name="Cotton P."/>
            <person name="Danchin E.G."/>
            <person name="Da Silva C."/>
            <person name="Gautier A."/>
            <person name="Giraud C."/>
            <person name="Giraud T."/>
            <person name="Gonzalez C."/>
            <person name="Grossetete S."/>
            <person name="Guldener U."/>
            <person name="Henrissat B."/>
            <person name="Howlett B.J."/>
            <person name="Kodira C."/>
            <person name="Kretschmer M."/>
            <person name="Lappartient A."/>
            <person name="Leroch M."/>
            <person name="Levis C."/>
            <person name="Mauceli E."/>
            <person name="Neuveglise C."/>
            <person name="Oeser B."/>
            <person name="Pearson M."/>
            <person name="Poulain J."/>
            <person name="Poussereau N."/>
            <person name="Quesneville H."/>
            <person name="Rascle C."/>
            <person name="Schumacher J."/>
            <person name="Segurens B."/>
            <person name="Sexton A."/>
            <person name="Silva E."/>
            <person name="Sirven C."/>
            <person name="Soanes D.M."/>
            <person name="Talbot N.J."/>
            <person name="Templeton M."/>
            <person name="Yandava C."/>
            <person name="Yarden O."/>
            <person name="Zeng Q."/>
            <person name="Rollins J.A."/>
            <person name="Lebrun M.H."/>
            <person name="Dickman M."/>
        </authorList>
    </citation>
    <scope>NUCLEOTIDE SEQUENCE [LARGE SCALE GENOMIC DNA]</scope>
    <source>
        <strain evidence="2">ATCC 18683 / 1980 / Ss-1</strain>
    </source>
</reference>
<dbReference type="EMBL" id="CH476622">
    <property type="protein sequence ID" value="EDN96164.1"/>
    <property type="molecule type" value="Genomic_DNA"/>
</dbReference>